<accession>A0ABW5CVX4</accession>
<keyword evidence="2" id="KW-1185">Reference proteome</keyword>
<reference evidence="2" key="1">
    <citation type="journal article" date="2019" name="Int. J. Syst. Evol. Microbiol.">
        <title>The Global Catalogue of Microorganisms (GCM) 10K type strain sequencing project: providing services to taxonomists for standard genome sequencing and annotation.</title>
        <authorList>
            <consortium name="The Broad Institute Genomics Platform"/>
            <consortium name="The Broad Institute Genome Sequencing Center for Infectious Disease"/>
            <person name="Wu L."/>
            <person name="Ma J."/>
        </authorList>
    </citation>
    <scope>NUCLEOTIDE SEQUENCE [LARGE SCALE GENOMIC DNA]</scope>
    <source>
        <strain evidence="2">CGMCC 4.1782</strain>
    </source>
</reference>
<name>A0ABW5CVX4_9BACT</name>
<organism evidence="1 2">
    <name type="scientific">Pontibacter ruber</name>
    <dbReference type="NCBI Taxonomy" id="1343895"/>
    <lineage>
        <taxon>Bacteria</taxon>
        <taxon>Pseudomonadati</taxon>
        <taxon>Bacteroidota</taxon>
        <taxon>Cytophagia</taxon>
        <taxon>Cytophagales</taxon>
        <taxon>Hymenobacteraceae</taxon>
        <taxon>Pontibacter</taxon>
    </lineage>
</organism>
<evidence type="ECO:0000313" key="2">
    <source>
        <dbReference type="Proteomes" id="UP001597374"/>
    </source>
</evidence>
<dbReference type="RefSeq" id="WP_250428301.1">
    <property type="nucleotide sequence ID" value="NZ_JALPRR010000001.1"/>
</dbReference>
<evidence type="ECO:0000313" key="1">
    <source>
        <dbReference type="EMBL" id="MFD2246512.1"/>
    </source>
</evidence>
<protein>
    <submittedName>
        <fullName evidence="1">Uncharacterized protein</fullName>
    </submittedName>
</protein>
<proteinExistence type="predicted"/>
<sequence>MPVYQTFREAISSMRYRGFVNTFTIQHQRIFCPELDTTISPGQLTLLEQHTVQAPTLEGQREVYGFRTANNELGIMTDTYATYDPQGFTAIIARCHQAGAGRA</sequence>
<comment type="caution">
    <text evidence="1">The sequence shown here is derived from an EMBL/GenBank/DDBJ whole genome shotgun (WGS) entry which is preliminary data.</text>
</comment>
<dbReference type="EMBL" id="JBHUIM010000001">
    <property type="protein sequence ID" value="MFD2246512.1"/>
    <property type="molecule type" value="Genomic_DNA"/>
</dbReference>
<dbReference type="Proteomes" id="UP001597374">
    <property type="component" value="Unassembled WGS sequence"/>
</dbReference>
<gene>
    <name evidence="1" type="ORF">ACFSKP_09625</name>
</gene>